<proteinExistence type="predicted"/>
<sequence>MLRQELSSKINTAYEVPSPFKTNIINAKLFWMIEISCLFIRSSRFAVPAIRKKYYVTVWKYFICTYISSQCCLNASINFFEQKFQDFQSIKYEIPLRLSTQRSATHLQPFYFFL</sequence>
<name>A0A0E9WN68_ANGAN</name>
<reference evidence="1" key="2">
    <citation type="journal article" date="2015" name="Fish Shellfish Immunol.">
        <title>Early steps in the European eel (Anguilla anguilla)-Vibrio vulnificus interaction in the gills: Role of the RtxA13 toxin.</title>
        <authorList>
            <person name="Callol A."/>
            <person name="Pajuelo D."/>
            <person name="Ebbesson L."/>
            <person name="Teles M."/>
            <person name="MacKenzie S."/>
            <person name="Amaro C."/>
        </authorList>
    </citation>
    <scope>NUCLEOTIDE SEQUENCE</scope>
</reference>
<reference evidence="1" key="1">
    <citation type="submission" date="2014-11" db="EMBL/GenBank/DDBJ databases">
        <authorList>
            <person name="Amaro Gonzalez C."/>
        </authorList>
    </citation>
    <scope>NUCLEOTIDE SEQUENCE</scope>
</reference>
<accession>A0A0E9WN68</accession>
<dbReference type="EMBL" id="GBXM01017664">
    <property type="protein sequence ID" value="JAH90913.1"/>
    <property type="molecule type" value="Transcribed_RNA"/>
</dbReference>
<organism evidence="1">
    <name type="scientific">Anguilla anguilla</name>
    <name type="common">European freshwater eel</name>
    <name type="synonym">Muraena anguilla</name>
    <dbReference type="NCBI Taxonomy" id="7936"/>
    <lineage>
        <taxon>Eukaryota</taxon>
        <taxon>Metazoa</taxon>
        <taxon>Chordata</taxon>
        <taxon>Craniata</taxon>
        <taxon>Vertebrata</taxon>
        <taxon>Euteleostomi</taxon>
        <taxon>Actinopterygii</taxon>
        <taxon>Neopterygii</taxon>
        <taxon>Teleostei</taxon>
        <taxon>Anguilliformes</taxon>
        <taxon>Anguillidae</taxon>
        <taxon>Anguilla</taxon>
    </lineage>
</organism>
<dbReference type="AlphaFoldDB" id="A0A0E9WN68"/>
<protein>
    <submittedName>
        <fullName evidence="1">Uncharacterized protein</fullName>
    </submittedName>
</protein>
<evidence type="ECO:0000313" key="1">
    <source>
        <dbReference type="EMBL" id="JAH90913.1"/>
    </source>
</evidence>